<dbReference type="GO" id="GO:0005737">
    <property type="term" value="C:cytoplasm"/>
    <property type="evidence" value="ECO:0007669"/>
    <property type="project" value="TreeGrafter"/>
</dbReference>
<name>A0A553QYH7_9TELE</name>
<dbReference type="Gene3D" id="1.10.510.10">
    <property type="entry name" value="Transferase(Phosphotransferase) domain 1"/>
    <property type="match status" value="1"/>
</dbReference>
<proteinExistence type="inferred from homology"/>
<feature type="transmembrane region" description="Helical" evidence="11">
    <location>
        <begin position="407"/>
        <end position="425"/>
    </location>
</feature>
<gene>
    <name evidence="13" type="ORF">DNTS_029841</name>
</gene>
<evidence type="ECO:0000256" key="7">
    <source>
        <dbReference type="ARBA" id="ARBA00022840"/>
    </source>
</evidence>
<keyword evidence="4" id="KW-0808">Transferase</keyword>
<evidence type="ECO:0000256" key="11">
    <source>
        <dbReference type="SAM" id="Phobius"/>
    </source>
</evidence>
<organism evidence="13 14">
    <name type="scientific">Danionella cerebrum</name>
    <dbReference type="NCBI Taxonomy" id="2873325"/>
    <lineage>
        <taxon>Eukaryota</taxon>
        <taxon>Metazoa</taxon>
        <taxon>Chordata</taxon>
        <taxon>Craniata</taxon>
        <taxon>Vertebrata</taxon>
        <taxon>Euteleostomi</taxon>
        <taxon>Actinopterygii</taxon>
        <taxon>Neopterygii</taxon>
        <taxon>Teleostei</taxon>
        <taxon>Ostariophysi</taxon>
        <taxon>Cypriniformes</taxon>
        <taxon>Danionidae</taxon>
        <taxon>Danioninae</taxon>
        <taxon>Danionella</taxon>
    </lineage>
</organism>
<keyword evidence="5" id="KW-0547">Nucleotide-binding</keyword>
<keyword evidence="11" id="KW-1133">Transmembrane helix</keyword>
<keyword evidence="3" id="KW-0723">Serine/threonine-protein kinase</keyword>
<dbReference type="InterPro" id="IPR008266">
    <property type="entry name" value="Tyr_kinase_AS"/>
</dbReference>
<evidence type="ECO:0000256" key="4">
    <source>
        <dbReference type="ARBA" id="ARBA00022679"/>
    </source>
</evidence>
<dbReference type="PROSITE" id="PS50011">
    <property type="entry name" value="PROTEIN_KINASE_DOM"/>
    <property type="match status" value="1"/>
</dbReference>
<dbReference type="Pfam" id="PF00069">
    <property type="entry name" value="Pkinase"/>
    <property type="match status" value="1"/>
</dbReference>
<dbReference type="PROSITE" id="PS00109">
    <property type="entry name" value="PROTEIN_KINASE_TYR"/>
    <property type="match status" value="1"/>
</dbReference>
<evidence type="ECO:0000256" key="3">
    <source>
        <dbReference type="ARBA" id="ARBA00022527"/>
    </source>
</evidence>
<evidence type="ECO:0000256" key="1">
    <source>
        <dbReference type="ARBA" id="ARBA00005505"/>
    </source>
</evidence>
<feature type="region of interest" description="Disordered" evidence="10">
    <location>
        <begin position="25"/>
        <end position="150"/>
    </location>
</feature>
<comment type="similarity">
    <text evidence="1">Belongs to the protein kinase superfamily. CAMK Ser/Thr protein kinase family. PIM subfamily.</text>
</comment>
<keyword evidence="6" id="KW-0418">Kinase</keyword>
<feature type="non-terminal residue" evidence="13">
    <location>
        <position position="501"/>
    </location>
</feature>
<feature type="region of interest" description="Disordered" evidence="10">
    <location>
        <begin position="170"/>
        <end position="203"/>
    </location>
</feature>
<dbReference type="EC" id="2.7.11.1" evidence="2"/>
<dbReference type="InterPro" id="IPR011009">
    <property type="entry name" value="Kinase-like_dom_sf"/>
</dbReference>
<dbReference type="PANTHER" id="PTHR22984">
    <property type="entry name" value="SERINE/THREONINE-PROTEIN KINASE PIM"/>
    <property type="match status" value="1"/>
</dbReference>
<evidence type="ECO:0000256" key="9">
    <source>
        <dbReference type="ARBA" id="ARBA00048679"/>
    </source>
</evidence>
<dbReference type="GO" id="GO:0005524">
    <property type="term" value="F:ATP binding"/>
    <property type="evidence" value="ECO:0007669"/>
    <property type="project" value="UniProtKB-KW"/>
</dbReference>
<dbReference type="EMBL" id="SRMA01025423">
    <property type="protein sequence ID" value="TRY94818.1"/>
    <property type="molecule type" value="Genomic_DNA"/>
</dbReference>
<dbReference type="GO" id="GO:0004674">
    <property type="term" value="F:protein serine/threonine kinase activity"/>
    <property type="evidence" value="ECO:0007669"/>
    <property type="project" value="UniProtKB-KW"/>
</dbReference>
<comment type="catalytic activity">
    <reaction evidence="9">
        <text>L-seryl-[protein] + ATP = O-phospho-L-seryl-[protein] + ADP + H(+)</text>
        <dbReference type="Rhea" id="RHEA:17989"/>
        <dbReference type="Rhea" id="RHEA-COMP:9863"/>
        <dbReference type="Rhea" id="RHEA-COMP:11604"/>
        <dbReference type="ChEBI" id="CHEBI:15378"/>
        <dbReference type="ChEBI" id="CHEBI:29999"/>
        <dbReference type="ChEBI" id="CHEBI:30616"/>
        <dbReference type="ChEBI" id="CHEBI:83421"/>
        <dbReference type="ChEBI" id="CHEBI:456216"/>
        <dbReference type="EC" id="2.7.11.1"/>
    </reaction>
</comment>
<reference evidence="13 14" key="1">
    <citation type="journal article" date="2019" name="Sci. Data">
        <title>Hybrid genome assembly and annotation of Danionella translucida.</title>
        <authorList>
            <person name="Kadobianskyi M."/>
            <person name="Schulze L."/>
            <person name="Schuelke M."/>
            <person name="Judkewitz B."/>
        </authorList>
    </citation>
    <scope>NUCLEOTIDE SEQUENCE [LARGE SCALE GENOMIC DNA]</scope>
    <source>
        <strain evidence="13 14">Bolton</strain>
    </source>
</reference>
<comment type="caution">
    <text evidence="13">The sequence shown here is derived from an EMBL/GenBank/DDBJ whole genome shotgun (WGS) entry which is preliminary data.</text>
</comment>
<evidence type="ECO:0000256" key="6">
    <source>
        <dbReference type="ARBA" id="ARBA00022777"/>
    </source>
</evidence>
<dbReference type="Proteomes" id="UP000316079">
    <property type="component" value="Unassembled WGS sequence"/>
</dbReference>
<accession>A0A553QYH7</accession>
<dbReference type="InterPro" id="IPR000719">
    <property type="entry name" value="Prot_kinase_dom"/>
</dbReference>
<dbReference type="STRING" id="623744.A0A553QYH7"/>
<keyword evidence="11" id="KW-0812">Transmembrane</keyword>
<evidence type="ECO:0000256" key="5">
    <source>
        <dbReference type="ARBA" id="ARBA00022741"/>
    </source>
</evidence>
<dbReference type="GO" id="GO:0043066">
    <property type="term" value="P:negative regulation of apoptotic process"/>
    <property type="evidence" value="ECO:0007669"/>
    <property type="project" value="TreeGrafter"/>
</dbReference>
<keyword evidence="11" id="KW-0472">Membrane</keyword>
<dbReference type="SUPFAM" id="SSF56112">
    <property type="entry name" value="Protein kinase-like (PK-like)"/>
    <property type="match status" value="1"/>
</dbReference>
<comment type="catalytic activity">
    <reaction evidence="8">
        <text>L-threonyl-[protein] + ATP = O-phospho-L-threonyl-[protein] + ADP + H(+)</text>
        <dbReference type="Rhea" id="RHEA:46608"/>
        <dbReference type="Rhea" id="RHEA-COMP:11060"/>
        <dbReference type="Rhea" id="RHEA-COMP:11605"/>
        <dbReference type="ChEBI" id="CHEBI:15378"/>
        <dbReference type="ChEBI" id="CHEBI:30013"/>
        <dbReference type="ChEBI" id="CHEBI:30616"/>
        <dbReference type="ChEBI" id="CHEBI:61977"/>
        <dbReference type="ChEBI" id="CHEBI:456216"/>
        <dbReference type="EC" id="2.7.11.1"/>
    </reaction>
</comment>
<sequence>MENRASRRSRRGICAFFSRAKKVFRRSGEPVPAPLPAEADPVPGPSGLQGSVNAVAADAERSDNADPAEEANRGASRRGRRGMSVFFSRARKVFRRSGEPVPAPLPAEADPVPGPSGLQGSVNAVAADAERSDNADPDDAANRVSQGVSRQGRRRISAFFKRARKVFSRSGEPVPAHAPAPQPSENSELAGAESATDTAVSEYDASRGNLKDIYAFNKRLVDGSFGMVYKARKGSDWSEVVIKSCSRPAADTYIVMPDHPRPLYREVALLVMLRRPPVCPYVIEMYEWFDGGDSLSIVLEYPQPCIPLKEFIRLEKRLLAFLHGRTIMQQLIQAMQHCISRGVFHNDISLRNILVTVDQTPKIKLIGFNSARVLDEDGYDASTYNGDPNYQPPEVFAMRKYHAVPTYVWFLGVIFYAILKGYLPFSMVHEIIIGPTSGLDSLSPKSRDLLKKCLQRRQQKRPTLEEILEHSWIVRPSLIVPNLFQEMILTVMKRAHNQGFK</sequence>
<dbReference type="GO" id="GO:0007346">
    <property type="term" value="P:regulation of mitotic cell cycle"/>
    <property type="evidence" value="ECO:0007669"/>
    <property type="project" value="TreeGrafter"/>
</dbReference>
<keyword evidence="14" id="KW-1185">Reference proteome</keyword>
<evidence type="ECO:0000259" key="12">
    <source>
        <dbReference type="PROSITE" id="PS50011"/>
    </source>
</evidence>
<feature type="domain" description="Protein kinase" evidence="12">
    <location>
        <begin position="214"/>
        <end position="473"/>
    </location>
</feature>
<evidence type="ECO:0000256" key="2">
    <source>
        <dbReference type="ARBA" id="ARBA00012513"/>
    </source>
</evidence>
<dbReference type="AlphaFoldDB" id="A0A553QYH7"/>
<dbReference type="PANTHER" id="PTHR22984:SF11">
    <property type="entry name" value="AURORA KINASE-RELATED"/>
    <property type="match status" value="1"/>
</dbReference>
<dbReference type="Gene3D" id="3.30.200.20">
    <property type="entry name" value="Phosphorylase Kinase, domain 1"/>
    <property type="match status" value="1"/>
</dbReference>
<evidence type="ECO:0000313" key="14">
    <source>
        <dbReference type="Proteomes" id="UP000316079"/>
    </source>
</evidence>
<evidence type="ECO:0000256" key="10">
    <source>
        <dbReference type="SAM" id="MobiDB-lite"/>
    </source>
</evidence>
<dbReference type="OrthoDB" id="8596411at2759"/>
<keyword evidence="7" id="KW-0067">ATP-binding</keyword>
<dbReference type="InterPro" id="IPR051138">
    <property type="entry name" value="PIM_Ser/Thr_kinase"/>
</dbReference>
<evidence type="ECO:0000313" key="13">
    <source>
        <dbReference type="EMBL" id="TRY94818.1"/>
    </source>
</evidence>
<evidence type="ECO:0000256" key="8">
    <source>
        <dbReference type="ARBA" id="ARBA00047899"/>
    </source>
</evidence>
<protein>
    <recommendedName>
        <fullName evidence="2">non-specific serine/threonine protein kinase</fullName>
        <ecNumber evidence="2">2.7.11.1</ecNumber>
    </recommendedName>
</protein>